<dbReference type="InterPro" id="IPR013611">
    <property type="entry name" value="Transp-assoc_OB_typ2"/>
</dbReference>
<dbReference type="GO" id="GO:0005524">
    <property type="term" value="F:ATP binding"/>
    <property type="evidence" value="ECO:0007669"/>
    <property type="project" value="UniProtKB-KW"/>
</dbReference>
<gene>
    <name evidence="5" type="ORF">JI744_15095</name>
</gene>
<dbReference type="GO" id="GO:0015847">
    <property type="term" value="P:putrescine transport"/>
    <property type="evidence" value="ECO:0007669"/>
    <property type="project" value="UniProtKB-ARBA"/>
</dbReference>
<dbReference type="PROSITE" id="PS50893">
    <property type="entry name" value="ABC_TRANSPORTER_2"/>
    <property type="match status" value="1"/>
</dbReference>
<dbReference type="Pfam" id="PF08402">
    <property type="entry name" value="TOBE_2"/>
    <property type="match status" value="1"/>
</dbReference>
<sequence>MSTQTLPVPDRTSIISMQGLEKKFGTFTALRDIDLDVREGEILTFLGPSGCGKTTLMRIIAGFEDPTAGSLQLRGADMRRLPPEKRPINMVFQRYALFPHLDVFDNVAFGLRLKNWPAARINERVGRMLKMVQMDTMATRWIHELSGGQSQRVALARALANEPQLLLLDEPLAALDLKIRHHMLSELKRIQRETGTTFVYVTHDQDEAMILSSRIVLMNHGRIEQLGTPDELYFHPVSLFAAKFLGETNILPAEVRSGAGDDAVLEGLAGRMRASHLPKGLADGQKVHVSIRPETVSLSDSTVGTAPEINGALAEITQIQPIGSRVVYTARLDNGTEMRSQTVRPPDALPLAMGQKVHLKWSEAAVAVLTA</sequence>
<dbReference type="GO" id="GO:0043190">
    <property type="term" value="C:ATP-binding cassette (ABC) transporter complex"/>
    <property type="evidence" value="ECO:0007669"/>
    <property type="project" value="InterPro"/>
</dbReference>
<dbReference type="Gene3D" id="2.40.50.100">
    <property type="match status" value="1"/>
</dbReference>
<dbReference type="PANTHER" id="PTHR42781:SF4">
    <property type="entry name" value="SPERMIDINE_PUTRESCINE IMPORT ATP-BINDING PROTEIN POTA"/>
    <property type="match status" value="1"/>
</dbReference>
<dbReference type="InterPro" id="IPR017871">
    <property type="entry name" value="ABC_transporter-like_CS"/>
</dbReference>
<dbReference type="InterPro" id="IPR050093">
    <property type="entry name" value="ABC_SmlMolc_Importer"/>
</dbReference>
<organism evidence="5 6">
    <name type="scientific">Fuscibacter oryzae</name>
    <dbReference type="NCBI Taxonomy" id="2803939"/>
    <lineage>
        <taxon>Bacteria</taxon>
        <taxon>Pseudomonadati</taxon>
        <taxon>Pseudomonadota</taxon>
        <taxon>Alphaproteobacteria</taxon>
        <taxon>Rhodobacterales</taxon>
        <taxon>Paracoccaceae</taxon>
        <taxon>Fuscibacter</taxon>
    </lineage>
</organism>
<dbReference type="FunFam" id="3.40.50.300:FF:000133">
    <property type="entry name" value="Spermidine/putrescine import ATP-binding protein PotA"/>
    <property type="match status" value="1"/>
</dbReference>
<dbReference type="SUPFAM" id="SSF52540">
    <property type="entry name" value="P-loop containing nucleoside triphosphate hydrolases"/>
    <property type="match status" value="1"/>
</dbReference>
<dbReference type="PANTHER" id="PTHR42781">
    <property type="entry name" value="SPERMIDINE/PUTRESCINE IMPORT ATP-BINDING PROTEIN POTA"/>
    <property type="match status" value="1"/>
</dbReference>
<feature type="domain" description="ABC transporter" evidence="4">
    <location>
        <begin position="15"/>
        <end position="245"/>
    </location>
</feature>
<accession>A0A8J7SVE2</accession>
<dbReference type="SMART" id="SM00382">
    <property type="entry name" value="AAA"/>
    <property type="match status" value="1"/>
</dbReference>
<name>A0A8J7SVE2_9RHOB</name>
<dbReference type="AlphaFoldDB" id="A0A8J7SVE2"/>
<evidence type="ECO:0000313" key="5">
    <source>
        <dbReference type="EMBL" id="MBL4929432.1"/>
    </source>
</evidence>
<comment type="caution">
    <text evidence="5">The sequence shown here is derived from an EMBL/GenBank/DDBJ whole genome shotgun (WGS) entry which is preliminary data.</text>
</comment>
<dbReference type="Gene3D" id="3.40.50.300">
    <property type="entry name" value="P-loop containing nucleotide triphosphate hydrolases"/>
    <property type="match status" value="1"/>
</dbReference>
<evidence type="ECO:0000256" key="2">
    <source>
        <dbReference type="ARBA" id="ARBA00022741"/>
    </source>
</evidence>
<dbReference type="InterPro" id="IPR003593">
    <property type="entry name" value="AAA+_ATPase"/>
</dbReference>
<dbReference type="PROSITE" id="PS00211">
    <property type="entry name" value="ABC_TRANSPORTER_1"/>
    <property type="match status" value="1"/>
</dbReference>
<dbReference type="GO" id="GO:0022857">
    <property type="term" value="F:transmembrane transporter activity"/>
    <property type="evidence" value="ECO:0007669"/>
    <property type="project" value="InterPro"/>
</dbReference>
<dbReference type="EMBL" id="JAESVP010000008">
    <property type="protein sequence ID" value="MBL4929432.1"/>
    <property type="molecule type" value="Genomic_DNA"/>
</dbReference>
<proteinExistence type="predicted"/>
<evidence type="ECO:0000313" key="6">
    <source>
        <dbReference type="Proteomes" id="UP000619033"/>
    </source>
</evidence>
<dbReference type="InterPro" id="IPR008995">
    <property type="entry name" value="Mo/tungstate-bd_C_term_dom"/>
</dbReference>
<dbReference type="RefSeq" id="WP_202661971.1">
    <property type="nucleotide sequence ID" value="NZ_JAESVP010000008.1"/>
</dbReference>
<evidence type="ECO:0000256" key="3">
    <source>
        <dbReference type="ARBA" id="ARBA00022840"/>
    </source>
</evidence>
<evidence type="ECO:0000259" key="4">
    <source>
        <dbReference type="PROSITE" id="PS50893"/>
    </source>
</evidence>
<keyword evidence="3 5" id="KW-0067">ATP-binding</keyword>
<dbReference type="InterPro" id="IPR003439">
    <property type="entry name" value="ABC_transporter-like_ATP-bd"/>
</dbReference>
<dbReference type="Pfam" id="PF00005">
    <property type="entry name" value="ABC_tran"/>
    <property type="match status" value="1"/>
</dbReference>
<dbReference type="InterPro" id="IPR027417">
    <property type="entry name" value="P-loop_NTPase"/>
</dbReference>
<dbReference type="Proteomes" id="UP000619033">
    <property type="component" value="Unassembled WGS sequence"/>
</dbReference>
<keyword evidence="2" id="KW-0547">Nucleotide-binding</keyword>
<keyword evidence="1" id="KW-0813">Transport</keyword>
<reference evidence="5" key="1">
    <citation type="submission" date="2021-01" db="EMBL/GenBank/DDBJ databases">
        <title>Genome seq and assembly of Tabrizicola sp. KVB23.</title>
        <authorList>
            <person name="Chhetri G."/>
        </authorList>
    </citation>
    <scope>NUCLEOTIDE SEQUENCE</scope>
    <source>
        <strain evidence="5">KVB23</strain>
    </source>
</reference>
<protein>
    <submittedName>
        <fullName evidence="5">ABC transporter ATP-binding protein</fullName>
    </submittedName>
</protein>
<dbReference type="GO" id="GO:0016887">
    <property type="term" value="F:ATP hydrolysis activity"/>
    <property type="evidence" value="ECO:0007669"/>
    <property type="project" value="InterPro"/>
</dbReference>
<evidence type="ECO:0000256" key="1">
    <source>
        <dbReference type="ARBA" id="ARBA00022448"/>
    </source>
</evidence>
<dbReference type="SUPFAM" id="SSF50331">
    <property type="entry name" value="MOP-like"/>
    <property type="match status" value="1"/>
</dbReference>
<keyword evidence="6" id="KW-1185">Reference proteome</keyword>